<dbReference type="AlphaFoldDB" id="A0A7X5QZ95"/>
<sequence length="46" mass="5268">MSDKKTAARKADAALTGFLVEFDKSLWPEEVRAIESALKIVRKYQR</sequence>
<organism evidence="1 2">
    <name type="scientific">Lysinibacter cavernae</name>
    <dbReference type="NCBI Taxonomy" id="1640652"/>
    <lineage>
        <taxon>Bacteria</taxon>
        <taxon>Bacillati</taxon>
        <taxon>Actinomycetota</taxon>
        <taxon>Actinomycetes</taxon>
        <taxon>Micrococcales</taxon>
        <taxon>Microbacteriaceae</taxon>
        <taxon>Lysinibacter</taxon>
    </lineage>
</organism>
<protein>
    <submittedName>
        <fullName evidence="1">Uncharacterized protein</fullName>
    </submittedName>
</protein>
<comment type="caution">
    <text evidence="1">The sequence shown here is derived from an EMBL/GenBank/DDBJ whole genome shotgun (WGS) entry which is preliminary data.</text>
</comment>
<dbReference type="Proteomes" id="UP000541033">
    <property type="component" value="Unassembled WGS sequence"/>
</dbReference>
<proteinExistence type="predicted"/>
<reference evidence="1 2" key="1">
    <citation type="submission" date="2020-02" db="EMBL/GenBank/DDBJ databases">
        <title>Sequencing the genomes of 1000 actinobacteria strains.</title>
        <authorList>
            <person name="Klenk H.-P."/>
        </authorList>
    </citation>
    <scope>NUCLEOTIDE SEQUENCE [LARGE SCALE GENOMIC DNA]</scope>
    <source>
        <strain evidence="1 2">DSM 27960</strain>
    </source>
</reference>
<evidence type="ECO:0000313" key="1">
    <source>
        <dbReference type="EMBL" id="NIH52532.1"/>
    </source>
</evidence>
<gene>
    <name evidence="1" type="ORF">FHX76_000400</name>
</gene>
<dbReference type="EMBL" id="JAAMOX010000001">
    <property type="protein sequence ID" value="NIH52532.1"/>
    <property type="molecule type" value="Genomic_DNA"/>
</dbReference>
<keyword evidence="2" id="KW-1185">Reference proteome</keyword>
<evidence type="ECO:0000313" key="2">
    <source>
        <dbReference type="Proteomes" id="UP000541033"/>
    </source>
</evidence>
<name>A0A7X5QZ95_9MICO</name>
<accession>A0A7X5QZ95</accession>